<feature type="transmembrane region" description="Helical" evidence="8">
    <location>
        <begin position="89"/>
        <end position="107"/>
    </location>
</feature>
<evidence type="ECO:0000256" key="8">
    <source>
        <dbReference type="SAM" id="Phobius"/>
    </source>
</evidence>
<evidence type="ECO:0000256" key="5">
    <source>
        <dbReference type="ARBA" id="ARBA00022692"/>
    </source>
</evidence>
<feature type="transmembrane region" description="Helical" evidence="8">
    <location>
        <begin position="119"/>
        <end position="138"/>
    </location>
</feature>
<dbReference type="STRING" id="980561.A1359_13270"/>
<evidence type="ECO:0000256" key="7">
    <source>
        <dbReference type="ARBA" id="ARBA00023136"/>
    </source>
</evidence>
<protein>
    <recommendedName>
        <fullName evidence="3">Protein PsiE</fullName>
    </recommendedName>
</protein>
<evidence type="ECO:0000313" key="9">
    <source>
        <dbReference type="EMBL" id="OAI12655.1"/>
    </source>
</evidence>
<dbReference type="GO" id="GO:0005886">
    <property type="term" value="C:plasma membrane"/>
    <property type="evidence" value="ECO:0007669"/>
    <property type="project" value="UniProtKB-SubCell"/>
</dbReference>
<feature type="transmembrane region" description="Helical" evidence="8">
    <location>
        <begin position="32"/>
        <end position="55"/>
    </location>
</feature>
<dbReference type="PANTHER" id="PTHR37819:SF1">
    <property type="entry name" value="PROTEIN PSIE"/>
    <property type="match status" value="1"/>
</dbReference>
<dbReference type="Proteomes" id="UP000078476">
    <property type="component" value="Unassembled WGS sequence"/>
</dbReference>
<keyword evidence="7 8" id="KW-0472">Membrane</keyword>
<keyword evidence="10" id="KW-1185">Reference proteome</keyword>
<evidence type="ECO:0000256" key="3">
    <source>
        <dbReference type="ARBA" id="ARBA00021903"/>
    </source>
</evidence>
<gene>
    <name evidence="9" type="ORF">A1359_13270</name>
</gene>
<evidence type="ECO:0000256" key="6">
    <source>
        <dbReference type="ARBA" id="ARBA00022989"/>
    </source>
</evidence>
<comment type="similarity">
    <text evidence="2">Belongs to the PsiE family.</text>
</comment>
<dbReference type="GO" id="GO:0016036">
    <property type="term" value="P:cellular response to phosphate starvation"/>
    <property type="evidence" value="ECO:0007669"/>
    <property type="project" value="InterPro"/>
</dbReference>
<organism evidence="9 10">
    <name type="scientific">Methylomonas lenta</name>
    <dbReference type="NCBI Taxonomy" id="980561"/>
    <lineage>
        <taxon>Bacteria</taxon>
        <taxon>Pseudomonadati</taxon>
        <taxon>Pseudomonadota</taxon>
        <taxon>Gammaproteobacteria</taxon>
        <taxon>Methylococcales</taxon>
        <taxon>Methylococcaceae</taxon>
        <taxon>Methylomonas</taxon>
    </lineage>
</organism>
<dbReference type="Pfam" id="PF06146">
    <property type="entry name" value="PsiE"/>
    <property type="match status" value="1"/>
</dbReference>
<sequence>MDDNSMNPQQFNELHASMKSWLDELGNLLIEAFHYFALFVIGASVVWSAVVAYAGMVTQGHATIGDILLLFIYLELGAMVGIYFKTNVMPVRCLIYVAITALARLVIADVQAHHEAGINMLWVSAAILMLAISTRVILKPPSDKG</sequence>
<comment type="caution">
    <text evidence="9">The sequence shown here is derived from an EMBL/GenBank/DDBJ whole genome shotgun (WGS) entry which is preliminary data.</text>
</comment>
<dbReference type="PIRSF" id="PIRSF029598">
    <property type="entry name" value="PsiE"/>
    <property type="match status" value="1"/>
</dbReference>
<keyword evidence="5 8" id="KW-0812">Transmembrane</keyword>
<evidence type="ECO:0000313" key="10">
    <source>
        <dbReference type="Proteomes" id="UP000078476"/>
    </source>
</evidence>
<dbReference type="InterPro" id="IPR009315">
    <property type="entry name" value="P_starv_induced_PsiE"/>
</dbReference>
<accession>A0A177N486</accession>
<dbReference type="InterPro" id="IPR020948">
    <property type="entry name" value="P_starv_induced_PsiE-like"/>
</dbReference>
<keyword evidence="4" id="KW-1003">Cell membrane</keyword>
<keyword evidence="6 8" id="KW-1133">Transmembrane helix</keyword>
<feature type="transmembrane region" description="Helical" evidence="8">
    <location>
        <begin position="67"/>
        <end position="83"/>
    </location>
</feature>
<dbReference type="EMBL" id="LUUI01000127">
    <property type="protein sequence ID" value="OAI12655.1"/>
    <property type="molecule type" value="Genomic_DNA"/>
</dbReference>
<dbReference type="AlphaFoldDB" id="A0A177N486"/>
<evidence type="ECO:0000256" key="1">
    <source>
        <dbReference type="ARBA" id="ARBA00004429"/>
    </source>
</evidence>
<dbReference type="PANTHER" id="PTHR37819">
    <property type="entry name" value="PROTEIN PSIE"/>
    <property type="match status" value="1"/>
</dbReference>
<comment type="subcellular location">
    <subcellularLocation>
        <location evidence="1">Cell inner membrane</location>
        <topology evidence="1">Multi-pass membrane protein</topology>
    </subcellularLocation>
</comment>
<evidence type="ECO:0000256" key="2">
    <source>
        <dbReference type="ARBA" id="ARBA00005632"/>
    </source>
</evidence>
<evidence type="ECO:0000256" key="4">
    <source>
        <dbReference type="ARBA" id="ARBA00022475"/>
    </source>
</evidence>
<proteinExistence type="inferred from homology"/>
<reference evidence="9 10" key="1">
    <citation type="submission" date="2016-03" db="EMBL/GenBank/DDBJ databases">
        <authorList>
            <person name="Ploux O."/>
        </authorList>
    </citation>
    <scope>NUCLEOTIDE SEQUENCE [LARGE SCALE GENOMIC DNA]</scope>
    <source>
        <strain evidence="9 10">R-45370</strain>
    </source>
</reference>
<name>A0A177N486_9GAMM</name>